<proteinExistence type="predicted"/>
<dbReference type="AlphaFoldDB" id="D8TQW8"/>
<evidence type="ECO:0000313" key="2">
    <source>
        <dbReference type="Proteomes" id="UP000001058"/>
    </source>
</evidence>
<evidence type="ECO:0008006" key="3">
    <source>
        <dbReference type="Google" id="ProtNLM"/>
    </source>
</evidence>
<sequence>MVAAYKPPVECTSHTCLRGFVVQGTLRKWTTARGSGLIRNFSSLWEQLLQQGQDHHRPTHAGVGTINVTVLGKGKRRDLDIPLALDHRVEFYSGLSYPDFWQKIYSSYALVPAFGSNQYFKTRISSTVLASLTTCVPMIVTQKMLDVYSFFKEEHVFLQRPGEREVDVMMRILSMEDDVIFNRRRALCQLRQELGKLAAAVLNEALALAGVNAAADAGPGAGAAATADITVSGT</sequence>
<dbReference type="KEGG" id="vcn:VOLCADRAFT_104053"/>
<accession>D8TQW8</accession>
<organism evidence="2">
    <name type="scientific">Volvox carteri f. nagariensis</name>
    <dbReference type="NCBI Taxonomy" id="3068"/>
    <lineage>
        <taxon>Eukaryota</taxon>
        <taxon>Viridiplantae</taxon>
        <taxon>Chlorophyta</taxon>
        <taxon>core chlorophytes</taxon>
        <taxon>Chlorophyceae</taxon>
        <taxon>CS clade</taxon>
        <taxon>Chlamydomonadales</taxon>
        <taxon>Volvocaceae</taxon>
        <taxon>Volvox</taxon>
    </lineage>
</organism>
<dbReference type="InParanoid" id="D8TQW8"/>
<reference evidence="1 2" key="1">
    <citation type="journal article" date="2010" name="Science">
        <title>Genomic analysis of organismal complexity in the multicellular green alga Volvox carteri.</title>
        <authorList>
            <person name="Prochnik S.E."/>
            <person name="Umen J."/>
            <person name="Nedelcu A.M."/>
            <person name="Hallmann A."/>
            <person name="Miller S.M."/>
            <person name="Nishii I."/>
            <person name="Ferris P."/>
            <person name="Kuo A."/>
            <person name="Mitros T."/>
            <person name="Fritz-Laylin L.K."/>
            <person name="Hellsten U."/>
            <person name="Chapman J."/>
            <person name="Simakov O."/>
            <person name="Rensing S.A."/>
            <person name="Terry A."/>
            <person name="Pangilinan J."/>
            <person name="Kapitonov V."/>
            <person name="Jurka J."/>
            <person name="Salamov A."/>
            <person name="Shapiro H."/>
            <person name="Schmutz J."/>
            <person name="Grimwood J."/>
            <person name="Lindquist E."/>
            <person name="Lucas S."/>
            <person name="Grigoriev I.V."/>
            <person name="Schmitt R."/>
            <person name="Kirk D."/>
            <person name="Rokhsar D.S."/>
        </authorList>
    </citation>
    <scope>NUCLEOTIDE SEQUENCE [LARGE SCALE GENOMIC DNA]</scope>
    <source>
        <strain evidence="2">f. Nagariensis / Eve</strain>
    </source>
</reference>
<dbReference type="RefSeq" id="XP_002948849.1">
    <property type="nucleotide sequence ID" value="XM_002948803.1"/>
</dbReference>
<dbReference type="Proteomes" id="UP000001058">
    <property type="component" value="Unassembled WGS sequence"/>
</dbReference>
<evidence type="ECO:0000313" key="1">
    <source>
        <dbReference type="EMBL" id="EFJ50229.1"/>
    </source>
</evidence>
<dbReference type="OrthoDB" id="549336at2759"/>
<dbReference type="EMBL" id="GL378332">
    <property type="protein sequence ID" value="EFJ50229.1"/>
    <property type="molecule type" value="Genomic_DNA"/>
</dbReference>
<protein>
    <recommendedName>
        <fullName evidence="3">Exostosin GT47 domain-containing protein</fullName>
    </recommendedName>
</protein>
<keyword evidence="2" id="KW-1185">Reference proteome</keyword>
<gene>
    <name evidence="1" type="ORF">VOLCADRAFT_104053</name>
</gene>
<name>D8TQW8_VOLCA</name>
<dbReference type="GeneID" id="9623554"/>